<protein>
    <submittedName>
        <fullName evidence="2">VOC family protein</fullName>
    </submittedName>
</protein>
<dbReference type="RefSeq" id="WP_111472024.1">
    <property type="nucleotide sequence ID" value="NZ_QLIX01000024.1"/>
</dbReference>
<dbReference type="PANTHER" id="PTHR35006">
    <property type="entry name" value="GLYOXALASE FAMILY PROTEIN (AFU_ORTHOLOGUE AFUA_5G14830)"/>
    <property type="match status" value="1"/>
</dbReference>
<gene>
    <name evidence="2" type="ORF">DOO78_21975</name>
</gene>
<evidence type="ECO:0000259" key="1">
    <source>
        <dbReference type="PROSITE" id="PS51819"/>
    </source>
</evidence>
<comment type="caution">
    <text evidence="2">The sequence shown here is derived from an EMBL/GenBank/DDBJ whole genome shotgun (WGS) entry which is preliminary data.</text>
</comment>
<dbReference type="OrthoDB" id="9807407at2"/>
<dbReference type="SUPFAM" id="SSF54593">
    <property type="entry name" value="Glyoxalase/Bleomycin resistance protein/Dihydroxybiphenyl dioxygenase"/>
    <property type="match status" value="1"/>
</dbReference>
<sequence length="130" mass="13794">MIDHVSITVPDLALAARFYDAVMAALGVPMVGQDGTALRYGERCDAAHPRRSYLTVLPGPASGPAEGRHWCFKAPDRAAVDGFWRAGLAAGGADDGAPGLRPHYHAHYYAAFLRDPAGNRVEAVCHEAPA</sequence>
<dbReference type="Pfam" id="PF00903">
    <property type="entry name" value="Glyoxalase"/>
    <property type="match status" value="1"/>
</dbReference>
<proteinExistence type="predicted"/>
<dbReference type="PANTHER" id="PTHR35006:SF2">
    <property type="entry name" value="GLYOXALASE FAMILY PROTEIN (AFU_ORTHOLOGUE AFUA_5G14830)"/>
    <property type="match status" value="1"/>
</dbReference>
<dbReference type="Gene3D" id="3.10.180.10">
    <property type="entry name" value="2,3-Dihydroxybiphenyl 1,2-Dioxygenase, domain 1"/>
    <property type="match status" value="1"/>
</dbReference>
<dbReference type="Proteomes" id="UP000249065">
    <property type="component" value="Unassembled WGS sequence"/>
</dbReference>
<reference evidence="3" key="1">
    <citation type="submission" date="2018-06" db="EMBL/GenBank/DDBJ databases">
        <authorList>
            <person name="Khan S.A."/>
        </authorList>
    </citation>
    <scope>NUCLEOTIDE SEQUENCE [LARGE SCALE GENOMIC DNA]</scope>
    <source>
        <strain evidence="3">DB-1506</strain>
    </source>
</reference>
<name>A0A327M0B9_9PROT</name>
<dbReference type="InterPro" id="IPR037523">
    <property type="entry name" value="VOC_core"/>
</dbReference>
<dbReference type="AlphaFoldDB" id="A0A327M0B9"/>
<dbReference type="EMBL" id="QLIX01000024">
    <property type="protein sequence ID" value="RAI56279.1"/>
    <property type="molecule type" value="Genomic_DNA"/>
</dbReference>
<evidence type="ECO:0000313" key="2">
    <source>
        <dbReference type="EMBL" id="RAI56279.1"/>
    </source>
</evidence>
<keyword evidence="3" id="KW-1185">Reference proteome</keyword>
<organism evidence="2 3">
    <name type="scientific">Roseicella frigidaeris</name>
    <dbReference type="NCBI Taxonomy" id="2230885"/>
    <lineage>
        <taxon>Bacteria</taxon>
        <taxon>Pseudomonadati</taxon>
        <taxon>Pseudomonadota</taxon>
        <taxon>Alphaproteobacteria</taxon>
        <taxon>Acetobacterales</taxon>
        <taxon>Roseomonadaceae</taxon>
        <taxon>Roseicella</taxon>
    </lineage>
</organism>
<feature type="domain" description="VOC" evidence="1">
    <location>
        <begin position="1"/>
        <end position="126"/>
    </location>
</feature>
<dbReference type="CDD" id="cd07262">
    <property type="entry name" value="VOC_like"/>
    <property type="match status" value="1"/>
</dbReference>
<dbReference type="InterPro" id="IPR029068">
    <property type="entry name" value="Glyas_Bleomycin-R_OHBP_Dase"/>
</dbReference>
<dbReference type="PROSITE" id="PS51819">
    <property type="entry name" value="VOC"/>
    <property type="match status" value="1"/>
</dbReference>
<accession>A0A327M0B9</accession>
<dbReference type="InterPro" id="IPR004360">
    <property type="entry name" value="Glyas_Fos-R_dOase_dom"/>
</dbReference>
<evidence type="ECO:0000313" key="3">
    <source>
        <dbReference type="Proteomes" id="UP000249065"/>
    </source>
</evidence>